<sequence>MDIVRRLLVARIGFKLKIAVENFCVKLHIDTSSRLEIVAGSVSGSTDCRRCPAALPAWFNVRVDDEFPVLVGTAKDVSRRRCRNGRGEGNTWEEENKKSGEKSNRPVVVLLWERYREWHDVEATRSNSKSSLGQFIRFVRRIPPYINQTDEEITVVVKKYSPARRVVGTQVNVSLIGGGISLDFESSKIEGTEKKLALRARDPDKSLAVFPLWTRADGFGIISIFKGTDRNPVIQNGRVWMGARVYFRGGPNLVSGD</sequence>
<accession>A0A5N7CL97</accession>
<gene>
    <name evidence="1" type="ORF">BDV23DRAFT_179254</name>
</gene>
<reference evidence="1" key="1">
    <citation type="submission" date="2019-04" db="EMBL/GenBank/DDBJ databases">
        <title>Friends and foes A comparative genomics studyof 23 Aspergillus species from section Flavi.</title>
        <authorList>
            <consortium name="DOE Joint Genome Institute"/>
            <person name="Kjaerbolling I."/>
            <person name="Vesth T."/>
            <person name="Frisvad J.C."/>
            <person name="Nybo J.L."/>
            <person name="Theobald S."/>
            <person name="Kildgaard S."/>
            <person name="Isbrandt T."/>
            <person name="Kuo A."/>
            <person name="Sato A."/>
            <person name="Lyhne E.K."/>
            <person name="Kogle M.E."/>
            <person name="Wiebenga A."/>
            <person name="Kun R.S."/>
            <person name="Lubbers R.J."/>
            <person name="Makela M.R."/>
            <person name="Barry K."/>
            <person name="Chovatia M."/>
            <person name="Clum A."/>
            <person name="Daum C."/>
            <person name="Haridas S."/>
            <person name="He G."/>
            <person name="LaButti K."/>
            <person name="Lipzen A."/>
            <person name="Mondo S."/>
            <person name="Riley R."/>
            <person name="Salamov A."/>
            <person name="Simmons B.A."/>
            <person name="Magnuson J.K."/>
            <person name="Henrissat B."/>
            <person name="Mortensen U.H."/>
            <person name="Larsen T.O."/>
            <person name="Devries R.P."/>
            <person name="Grigoriev I.V."/>
            <person name="Machida M."/>
            <person name="Baker S.E."/>
            <person name="Andersen M.R."/>
        </authorList>
    </citation>
    <scope>NUCLEOTIDE SEQUENCE [LARGE SCALE GENOMIC DNA]</scope>
    <source>
        <strain evidence="1">IBT 14317</strain>
    </source>
</reference>
<dbReference type="AlphaFoldDB" id="A0A5N7CL97"/>
<dbReference type="EMBL" id="ML735221">
    <property type="protein sequence ID" value="KAE8394865.1"/>
    <property type="molecule type" value="Genomic_DNA"/>
</dbReference>
<protein>
    <submittedName>
        <fullName evidence="1">Uncharacterized protein</fullName>
    </submittedName>
</protein>
<name>A0A5N7CL97_PETAA</name>
<dbReference type="Proteomes" id="UP000326877">
    <property type="component" value="Unassembled WGS sequence"/>
</dbReference>
<organism evidence="1">
    <name type="scientific">Petromyces alliaceus</name>
    <name type="common">Aspergillus alliaceus</name>
    <dbReference type="NCBI Taxonomy" id="209559"/>
    <lineage>
        <taxon>Eukaryota</taxon>
        <taxon>Fungi</taxon>
        <taxon>Dikarya</taxon>
        <taxon>Ascomycota</taxon>
        <taxon>Pezizomycotina</taxon>
        <taxon>Eurotiomycetes</taxon>
        <taxon>Eurotiomycetidae</taxon>
        <taxon>Eurotiales</taxon>
        <taxon>Aspergillaceae</taxon>
        <taxon>Aspergillus</taxon>
        <taxon>Aspergillus subgen. Circumdati</taxon>
    </lineage>
</organism>
<dbReference type="OrthoDB" id="3223806at2759"/>
<evidence type="ECO:0000313" key="1">
    <source>
        <dbReference type="EMBL" id="KAE8394865.1"/>
    </source>
</evidence>
<proteinExistence type="predicted"/>